<keyword evidence="1 3" id="KW-0547">Nucleotide-binding</keyword>
<dbReference type="HAMAP" id="MF_00632">
    <property type="entry name" value="UPF0234"/>
    <property type="match status" value="1"/>
</dbReference>
<evidence type="ECO:0000313" key="5">
    <source>
        <dbReference type="Proteomes" id="UP000050425"/>
    </source>
</evidence>
<dbReference type="Gene3D" id="3.30.70.860">
    <property type="match status" value="1"/>
</dbReference>
<evidence type="ECO:0000256" key="2">
    <source>
        <dbReference type="ARBA" id="ARBA00093450"/>
    </source>
</evidence>
<gene>
    <name evidence="4" type="ORF">ALO88_04881</name>
</gene>
<name>A0A0N8QN14_9PSED</name>
<evidence type="ECO:0000256" key="3">
    <source>
        <dbReference type="HAMAP-Rule" id="MF_00632"/>
    </source>
</evidence>
<accession>A0A0N8QN14</accession>
<reference evidence="4 5" key="1">
    <citation type="submission" date="2015-09" db="EMBL/GenBank/DDBJ databases">
        <title>Genome announcement of multiple Pseudomonas syringae strains.</title>
        <authorList>
            <person name="Thakur S."/>
            <person name="Wang P.W."/>
            <person name="Gong Y."/>
            <person name="Weir B.S."/>
            <person name="Guttman D.S."/>
        </authorList>
    </citation>
    <scope>NUCLEOTIDE SEQUENCE [LARGE SCALE GENOMIC DNA]</scope>
    <source>
        <strain evidence="4 5">ICMP4303</strain>
    </source>
</reference>
<comment type="caution">
    <text evidence="4">The sequence shown here is derived from an EMBL/GenBank/DDBJ whole genome shotgun (WGS) entry which is preliminary data.</text>
</comment>
<dbReference type="NCBIfam" id="NF003819">
    <property type="entry name" value="PRK05412.1"/>
    <property type="match status" value="1"/>
</dbReference>
<dbReference type="PANTHER" id="PTHR30476">
    <property type="entry name" value="UPF0234 PROTEIN YAJQ"/>
    <property type="match status" value="1"/>
</dbReference>
<evidence type="ECO:0000313" key="4">
    <source>
        <dbReference type="EMBL" id="KPW46318.1"/>
    </source>
</evidence>
<organism evidence="4 5">
    <name type="scientific">Pseudomonas syringae pv. antirrhini</name>
    <dbReference type="NCBI Taxonomy" id="251702"/>
    <lineage>
        <taxon>Bacteria</taxon>
        <taxon>Pseudomonadati</taxon>
        <taxon>Pseudomonadota</taxon>
        <taxon>Gammaproteobacteria</taxon>
        <taxon>Pseudomonadales</taxon>
        <taxon>Pseudomonadaceae</taxon>
        <taxon>Pseudomonas</taxon>
    </lineage>
</organism>
<dbReference type="GO" id="GO:0000166">
    <property type="term" value="F:nucleotide binding"/>
    <property type="evidence" value="ECO:0007669"/>
    <property type="project" value="UniProtKB-UniRule"/>
</dbReference>
<dbReference type="SUPFAM" id="SSF89963">
    <property type="entry name" value="YajQ-like"/>
    <property type="match status" value="2"/>
</dbReference>
<evidence type="ECO:0000256" key="1">
    <source>
        <dbReference type="ARBA" id="ARBA00022741"/>
    </source>
</evidence>
<comment type="function">
    <text evidence="3">Nucleotide-binding protein.</text>
</comment>
<dbReference type="InterPro" id="IPR035571">
    <property type="entry name" value="UPF0234-like_C"/>
</dbReference>
<dbReference type="InterPro" id="IPR036183">
    <property type="entry name" value="YajQ-like_sf"/>
</dbReference>
<sequence>MSVLSHRQVMRAQIVRTPFIWRTYMPSFDVVSELDKHEVTNAVDNAIKELDRRYDLKGKGTFEFKELTVTLTAEADFQLEAMIEILKLALVKRKIDGKCLEVKDAYASGKLMKQEAVLREGIDKELAKKIVAHVKEAKLKVQAAIQGEQVRITGKKRDDLQEAIAALRAYDSGMPLQFNNFRD</sequence>
<dbReference type="GO" id="GO:0005829">
    <property type="term" value="C:cytosol"/>
    <property type="evidence" value="ECO:0007669"/>
    <property type="project" value="TreeGrafter"/>
</dbReference>
<dbReference type="Proteomes" id="UP000050425">
    <property type="component" value="Unassembled WGS sequence"/>
</dbReference>
<dbReference type="InterPro" id="IPR035570">
    <property type="entry name" value="UPF0234_N"/>
</dbReference>
<dbReference type="PATRIC" id="fig|251702.3.peg.2159"/>
<dbReference type="InterPro" id="IPR007551">
    <property type="entry name" value="YajQ/Smlt4090-like"/>
</dbReference>
<dbReference type="Gene3D" id="3.30.70.990">
    <property type="entry name" value="YajQ-like, domain 2"/>
    <property type="match status" value="1"/>
</dbReference>
<dbReference type="PANTHER" id="PTHR30476:SF0">
    <property type="entry name" value="UPF0234 PROTEIN YAJQ"/>
    <property type="match status" value="1"/>
</dbReference>
<dbReference type="AlphaFoldDB" id="A0A0N8QN14"/>
<dbReference type="EMBL" id="LJPT01000130">
    <property type="protein sequence ID" value="KPW46318.1"/>
    <property type="molecule type" value="Genomic_DNA"/>
</dbReference>
<protein>
    <recommendedName>
        <fullName evidence="3">Nucleotide-binding protein ALO88_04881</fullName>
    </recommendedName>
</protein>
<dbReference type="Pfam" id="PF04461">
    <property type="entry name" value="YajQ"/>
    <property type="match status" value="1"/>
</dbReference>
<proteinExistence type="inferred from homology"/>
<comment type="similarity">
    <text evidence="2 3">Belongs to the YajQ family.</text>
</comment>
<dbReference type="CDD" id="cd11740">
    <property type="entry name" value="YajQ_like"/>
    <property type="match status" value="1"/>
</dbReference>